<evidence type="ECO:0000259" key="2">
    <source>
        <dbReference type="PROSITE" id="PS50878"/>
    </source>
</evidence>
<dbReference type="Gene3D" id="3.30.420.10">
    <property type="entry name" value="Ribonuclease H-like superfamily/Ribonuclease H"/>
    <property type="match status" value="1"/>
</dbReference>
<dbReference type="EMBL" id="JARBHB010000016">
    <property type="protein sequence ID" value="KAJ8866325.1"/>
    <property type="molecule type" value="Genomic_DNA"/>
</dbReference>
<dbReference type="Pfam" id="PF00078">
    <property type="entry name" value="RVT_1"/>
    <property type="match status" value="1"/>
</dbReference>
<dbReference type="SUPFAM" id="SSF53098">
    <property type="entry name" value="Ribonuclease H-like"/>
    <property type="match status" value="1"/>
</dbReference>
<dbReference type="InterPro" id="IPR041577">
    <property type="entry name" value="RT_RNaseH_2"/>
</dbReference>
<dbReference type="Pfam" id="PF00665">
    <property type="entry name" value="rve"/>
    <property type="match status" value="1"/>
</dbReference>
<dbReference type="InterPro" id="IPR043502">
    <property type="entry name" value="DNA/RNA_pol_sf"/>
</dbReference>
<dbReference type="PANTHER" id="PTHR37984">
    <property type="entry name" value="PROTEIN CBG26694"/>
    <property type="match status" value="1"/>
</dbReference>
<dbReference type="Gene3D" id="3.10.10.10">
    <property type="entry name" value="HIV Type 1 Reverse Transcriptase, subunit A, domain 1"/>
    <property type="match status" value="1"/>
</dbReference>
<dbReference type="PANTHER" id="PTHR37984:SF5">
    <property type="entry name" value="PROTEIN NYNRIN-LIKE"/>
    <property type="match status" value="1"/>
</dbReference>
<protein>
    <submittedName>
        <fullName evidence="4">Uncharacterized protein</fullName>
    </submittedName>
</protein>
<reference evidence="4 5" key="1">
    <citation type="submission" date="2023-02" db="EMBL/GenBank/DDBJ databases">
        <title>LHISI_Scaffold_Assembly.</title>
        <authorList>
            <person name="Stuart O.P."/>
            <person name="Cleave R."/>
            <person name="Magrath M.J.L."/>
            <person name="Mikheyev A.S."/>
        </authorList>
    </citation>
    <scope>NUCLEOTIDE SEQUENCE [LARGE SCALE GENOMIC DNA]</scope>
    <source>
        <strain evidence="4">Daus_M_001</strain>
        <tissue evidence="4">Leg muscle</tissue>
    </source>
</reference>
<dbReference type="InterPro" id="IPR001584">
    <property type="entry name" value="Integrase_cat-core"/>
</dbReference>
<organism evidence="4 5">
    <name type="scientific">Dryococelus australis</name>
    <dbReference type="NCBI Taxonomy" id="614101"/>
    <lineage>
        <taxon>Eukaryota</taxon>
        <taxon>Metazoa</taxon>
        <taxon>Ecdysozoa</taxon>
        <taxon>Arthropoda</taxon>
        <taxon>Hexapoda</taxon>
        <taxon>Insecta</taxon>
        <taxon>Pterygota</taxon>
        <taxon>Neoptera</taxon>
        <taxon>Polyneoptera</taxon>
        <taxon>Phasmatodea</taxon>
        <taxon>Verophasmatodea</taxon>
        <taxon>Anareolatae</taxon>
        <taxon>Phasmatidae</taxon>
        <taxon>Eurycanthinae</taxon>
        <taxon>Dryococelus</taxon>
    </lineage>
</organism>
<dbReference type="CDD" id="cd09274">
    <property type="entry name" value="RNase_HI_RT_Ty3"/>
    <property type="match status" value="1"/>
</dbReference>
<dbReference type="InterPro" id="IPR050951">
    <property type="entry name" value="Retrovirus_Pol_polyprotein"/>
</dbReference>
<feature type="domain" description="Reverse transcriptase" evidence="2">
    <location>
        <begin position="1"/>
        <end position="141"/>
    </location>
</feature>
<evidence type="ECO:0000313" key="5">
    <source>
        <dbReference type="Proteomes" id="UP001159363"/>
    </source>
</evidence>
<dbReference type="Pfam" id="PF17919">
    <property type="entry name" value="RT_RNaseH_2"/>
    <property type="match status" value="1"/>
</dbReference>
<dbReference type="Proteomes" id="UP001159363">
    <property type="component" value="Chromosome 15"/>
</dbReference>
<dbReference type="PROSITE" id="PS50878">
    <property type="entry name" value="RT_POL"/>
    <property type="match status" value="1"/>
</dbReference>
<evidence type="ECO:0000256" key="1">
    <source>
        <dbReference type="ARBA" id="ARBA00023268"/>
    </source>
</evidence>
<keyword evidence="5" id="KW-1185">Reference proteome</keyword>
<name>A0ABQ9G1G5_9NEOP</name>
<dbReference type="InterPro" id="IPR000477">
    <property type="entry name" value="RT_dom"/>
</dbReference>
<evidence type="ECO:0000313" key="4">
    <source>
        <dbReference type="EMBL" id="KAJ8866325.1"/>
    </source>
</evidence>
<comment type="caution">
    <text evidence="4">The sequence shown here is derived from an EMBL/GenBank/DDBJ whole genome shotgun (WGS) entry which is preliminary data.</text>
</comment>
<dbReference type="InterPro" id="IPR012337">
    <property type="entry name" value="RNaseH-like_sf"/>
</dbReference>
<dbReference type="InterPro" id="IPR043128">
    <property type="entry name" value="Rev_trsase/Diguanyl_cyclase"/>
</dbReference>
<dbReference type="InterPro" id="IPR036397">
    <property type="entry name" value="RNaseH_sf"/>
</dbReference>
<dbReference type="Gene3D" id="3.30.70.270">
    <property type="match status" value="2"/>
</dbReference>
<gene>
    <name evidence="4" type="ORF">PR048_032168</name>
</gene>
<dbReference type="SUPFAM" id="SSF56672">
    <property type="entry name" value="DNA/RNA polymerases"/>
    <property type="match status" value="1"/>
</dbReference>
<keyword evidence="1" id="KW-0511">Multifunctional enzyme</keyword>
<dbReference type="PROSITE" id="PS50994">
    <property type="entry name" value="INTEGRASE"/>
    <property type="match status" value="1"/>
</dbReference>
<evidence type="ECO:0000259" key="3">
    <source>
        <dbReference type="PROSITE" id="PS50994"/>
    </source>
</evidence>
<proteinExistence type="predicted"/>
<sequence>MFYLQIRTNHQQWIKLLSELAGGCIYGAIDLEEAYTQIPVDGDTSHMLTVNTVQGLHSVMSLPFGIKIASSAFQSIIDGLFGPVKGVIAYQDNIYVKGTTVTEYRARLLQVLHILGDVGFRVNSDKCVWQSASIEVLGFRLDAEGIHLTSDKTASFTNTPSPCTKQELQSLLGLISFYGSFFKDKTTILEPLHCLLDLTSKWAWTTKHQVALQAVKDILTSHQVLAHYNPDLPLVVTANASPVGVGAVLAHIVPDAQPGKTREIPICLRISNTRAYSHLDREGLSIIFAVKRFTPYLAFCRFTIITDYKPLLGIFSHDRPTPLHLAPRMLRWTLILNSFDYELCHKPGTAVGHADCLSRLPQPTPGENVFLKPASVHLLEARDLRLQSPRDIARAADSDVVFRQVKIYIHQGWPSTVHTELLPFYSKREALSFHSKCVLGHERVVIPSALQETVRSNSLNTSRGENYSKAMARSIVWWPNIGSDIMNKAKLCKACQTMANTPPRSIVCSWAQAERAWERMHLDYAESFLGNYLLSSPIVEVVSSLTAAIIITHMRYVLADFVKPLVIVTDNGWQFTSERFNKFLQSNGIHHLYTQPWHPSSNGLAEHTKLLLKSSDPDIYVHVARTLWAMHKHPSSSTGKTSAEAVGRTCRTHLTQLHPALESSKPASAFSSKLKLENWSG</sequence>
<feature type="domain" description="Integrase catalytic" evidence="3">
    <location>
        <begin position="498"/>
        <end position="674"/>
    </location>
</feature>
<accession>A0ABQ9G1G5</accession>